<evidence type="ECO:0000256" key="8">
    <source>
        <dbReference type="ARBA" id="ARBA00033033"/>
    </source>
</evidence>
<proteinExistence type="inferred from homology"/>
<evidence type="ECO:0000256" key="4">
    <source>
        <dbReference type="ARBA" id="ARBA00022741"/>
    </source>
</evidence>
<dbReference type="EMBL" id="PJQM01000217">
    <property type="protein sequence ID" value="RCI06153.1"/>
    <property type="molecule type" value="Genomic_DNA"/>
</dbReference>
<dbReference type="GO" id="GO:0004814">
    <property type="term" value="F:arginine-tRNA ligase activity"/>
    <property type="evidence" value="ECO:0007669"/>
    <property type="project" value="UniProtKB-EC"/>
</dbReference>
<dbReference type="PRINTS" id="PR01038">
    <property type="entry name" value="TRNASYNTHARG"/>
</dbReference>
<dbReference type="InterPro" id="IPR008909">
    <property type="entry name" value="DALR_anticod-bd"/>
</dbReference>
<dbReference type="AlphaFoldDB" id="A0A367KVA8"/>
<name>A0A367KVA8_RHIST</name>
<dbReference type="Gene3D" id="1.10.730.10">
    <property type="entry name" value="Isoleucyl-tRNA Synthetase, Domain 1"/>
    <property type="match status" value="1"/>
</dbReference>
<dbReference type="Proteomes" id="UP000253551">
    <property type="component" value="Unassembled WGS sequence"/>
</dbReference>
<dbReference type="GO" id="GO:0006420">
    <property type="term" value="P:arginyl-tRNA aminoacylation"/>
    <property type="evidence" value="ECO:0007669"/>
    <property type="project" value="InterPro"/>
</dbReference>
<accession>A0A367KVA8</accession>
<dbReference type="Pfam" id="PF05746">
    <property type="entry name" value="DALR_1"/>
    <property type="match status" value="1"/>
</dbReference>
<dbReference type="InterPro" id="IPR009080">
    <property type="entry name" value="tRNAsynth_Ia_anticodon-bd"/>
</dbReference>
<dbReference type="Gene3D" id="3.40.50.620">
    <property type="entry name" value="HUPs"/>
    <property type="match status" value="1"/>
</dbReference>
<comment type="similarity">
    <text evidence="1 10">Belongs to the class-I aminoacyl-tRNA synthetase family.</text>
</comment>
<dbReference type="PANTHER" id="PTHR11956">
    <property type="entry name" value="ARGINYL-TRNA SYNTHETASE"/>
    <property type="match status" value="1"/>
</dbReference>
<dbReference type="FunFam" id="3.40.50.620:FF:000058">
    <property type="entry name" value="Mitochondrial arginyl-tRNA synthetase"/>
    <property type="match status" value="1"/>
</dbReference>
<dbReference type="InterPro" id="IPR001412">
    <property type="entry name" value="aa-tRNA-synth_I_CS"/>
</dbReference>
<dbReference type="InterPro" id="IPR036695">
    <property type="entry name" value="Arg-tRNA-synth_N_sf"/>
</dbReference>
<keyword evidence="13" id="KW-1185">Reference proteome</keyword>
<evidence type="ECO:0000256" key="3">
    <source>
        <dbReference type="ARBA" id="ARBA00022598"/>
    </source>
</evidence>
<dbReference type="GO" id="GO:0005524">
    <property type="term" value="F:ATP binding"/>
    <property type="evidence" value="ECO:0007669"/>
    <property type="project" value="UniProtKB-KW"/>
</dbReference>
<dbReference type="FunFam" id="1.10.730.10:FF:000006">
    <property type="entry name" value="Arginyl-tRNA synthetase 2, mitochondrial"/>
    <property type="match status" value="1"/>
</dbReference>
<dbReference type="NCBIfam" id="TIGR00456">
    <property type="entry name" value="argS"/>
    <property type="match status" value="1"/>
</dbReference>
<dbReference type="STRING" id="4846.A0A367KVA8"/>
<dbReference type="PROSITE" id="PS00178">
    <property type="entry name" value="AA_TRNA_LIGASE_I"/>
    <property type="match status" value="1"/>
</dbReference>
<evidence type="ECO:0000256" key="10">
    <source>
        <dbReference type="RuleBase" id="RU363038"/>
    </source>
</evidence>
<evidence type="ECO:0000256" key="1">
    <source>
        <dbReference type="ARBA" id="ARBA00005594"/>
    </source>
</evidence>
<evidence type="ECO:0000256" key="5">
    <source>
        <dbReference type="ARBA" id="ARBA00022840"/>
    </source>
</evidence>
<dbReference type="InterPro" id="IPR014729">
    <property type="entry name" value="Rossmann-like_a/b/a_fold"/>
</dbReference>
<dbReference type="SMART" id="SM00836">
    <property type="entry name" value="DALR_1"/>
    <property type="match status" value="1"/>
</dbReference>
<keyword evidence="4 10" id="KW-0547">Nucleotide-binding</keyword>
<keyword evidence="3 10" id="KW-0436">Ligase</keyword>
<gene>
    <name evidence="12" type="primary">RARS2_2</name>
    <name evidence="12" type="ORF">CU098_009754</name>
</gene>
<dbReference type="GO" id="GO:0005739">
    <property type="term" value="C:mitochondrion"/>
    <property type="evidence" value="ECO:0007669"/>
    <property type="project" value="TreeGrafter"/>
</dbReference>
<dbReference type="Gene3D" id="3.30.1360.70">
    <property type="entry name" value="Arginyl tRNA synthetase N-terminal domain"/>
    <property type="match status" value="1"/>
</dbReference>
<evidence type="ECO:0000313" key="12">
    <source>
        <dbReference type="EMBL" id="RCI06153.1"/>
    </source>
</evidence>
<sequence>MTTALVRFKKAIAHQLSKHTLWSSEEIMSFMRPHKHLKEGHIAIALPKLNTTQDIVSQFQTDDYIEEIQAHHSKLVFRFHQVEFIKQVLHQVYQDKSDYGWAHQPKQHQTVVIDYSSPNIAKPFHAGHLRSTILGHFAARIHQAFGYQVIGINYLGDWGKQYGLLAVGFDKYGDEEQLALDPIHHLYQVYVKINAEAKENPDIDRQANAYFKRMEEGDPESIKQWQQFRDMSIASYKEIYRRLGIKFDVYSGESQVNPFIAQAHQLLQQNQLLTQTTDGAWTVDLEPYQLGKVIVQRADGTSLYVTRDLASILMRQQTYGFQKALYVVGSEQAKYFSQLFKTANLMSPLPMDLQHIEFGRIQGMSTRQGTAVFLQDILDTAKAKIMEYMQNDEKKSQIKDLETIADQLGISAILIQDMKSKRAKDYKFSWDRMTDARGDTGVFLQYAHAKACGIERKSNVVVTSDVDYALLKEKEAVELVYSIAQFPEMVESALATLEPCTIVNYLFKLSHATSLASRSLRVKDMNPEIAKVRMLLFWSARMTLSNGLHLLGIKPIQHM</sequence>
<comment type="catalytic activity">
    <reaction evidence="9">
        <text>tRNA(Arg) + L-arginine + ATP = L-arginyl-tRNA(Arg) + AMP + diphosphate</text>
        <dbReference type="Rhea" id="RHEA:20301"/>
        <dbReference type="Rhea" id="RHEA-COMP:9658"/>
        <dbReference type="Rhea" id="RHEA-COMP:9673"/>
        <dbReference type="ChEBI" id="CHEBI:30616"/>
        <dbReference type="ChEBI" id="CHEBI:32682"/>
        <dbReference type="ChEBI" id="CHEBI:33019"/>
        <dbReference type="ChEBI" id="CHEBI:78442"/>
        <dbReference type="ChEBI" id="CHEBI:78513"/>
        <dbReference type="ChEBI" id="CHEBI:456215"/>
        <dbReference type="EC" id="6.1.1.19"/>
    </reaction>
</comment>
<organism evidence="12 13">
    <name type="scientific">Rhizopus stolonifer</name>
    <name type="common">Rhizopus nigricans</name>
    <dbReference type="NCBI Taxonomy" id="4846"/>
    <lineage>
        <taxon>Eukaryota</taxon>
        <taxon>Fungi</taxon>
        <taxon>Fungi incertae sedis</taxon>
        <taxon>Mucoromycota</taxon>
        <taxon>Mucoromycotina</taxon>
        <taxon>Mucoromycetes</taxon>
        <taxon>Mucorales</taxon>
        <taxon>Mucorineae</taxon>
        <taxon>Rhizopodaceae</taxon>
        <taxon>Rhizopus</taxon>
    </lineage>
</organism>
<dbReference type="OrthoDB" id="68056at2759"/>
<feature type="domain" description="DALR anticodon binding" evidence="11">
    <location>
        <begin position="444"/>
        <end position="559"/>
    </location>
</feature>
<dbReference type="GO" id="GO:0032543">
    <property type="term" value="P:mitochondrial translation"/>
    <property type="evidence" value="ECO:0007669"/>
    <property type="project" value="TreeGrafter"/>
</dbReference>
<dbReference type="InterPro" id="IPR001278">
    <property type="entry name" value="Arg-tRNA-ligase"/>
</dbReference>
<evidence type="ECO:0000259" key="11">
    <source>
        <dbReference type="SMART" id="SM00836"/>
    </source>
</evidence>
<evidence type="ECO:0000256" key="9">
    <source>
        <dbReference type="ARBA" id="ARBA00049339"/>
    </source>
</evidence>
<dbReference type="CDD" id="cd07956">
    <property type="entry name" value="Anticodon_Ia_Arg"/>
    <property type="match status" value="1"/>
</dbReference>
<dbReference type="SUPFAM" id="SSF52374">
    <property type="entry name" value="Nucleotidylyl transferase"/>
    <property type="match status" value="1"/>
</dbReference>
<keyword evidence="7 10" id="KW-0030">Aminoacyl-tRNA synthetase</keyword>
<dbReference type="EC" id="6.1.1.19" evidence="2"/>
<keyword evidence="5 10" id="KW-0067">ATP-binding</keyword>
<evidence type="ECO:0000256" key="6">
    <source>
        <dbReference type="ARBA" id="ARBA00022917"/>
    </source>
</evidence>
<keyword evidence="6 10" id="KW-0648">Protein biosynthesis</keyword>
<dbReference type="InterPro" id="IPR035684">
    <property type="entry name" value="ArgRS_core"/>
</dbReference>
<comment type="caution">
    <text evidence="12">The sequence shown here is derived from an EMBL/GenBank/DDBJ whole genome shotgun (WGS) entry which is preliminary data.</text>
</comment>
<dbReference type="Pfam" id="PF00750">
    <property type="entry name" value="tRNA-synt_1d"/>
    <property type="match status" value="1"/>
</dbReference>
<protein>
    <recommendedName>
        <fullName evidence="2">arginine--tRNA ligase</fullName>
        <ecNumber evidence="2">6.1.1.19</ecNumber>
    </recommendedName>
    <alternativeName>
        <fullName evidence="8">Arginyl-tRNA synthetase</fullName>
    </alternativeName>
</protein>
<dbReference type="PANTHER" id="PTHR11956:SF11">
    <property type="entry name" value="ARGININE--TRNA LIGASE, MITOCHONDRIAL-RELATED"/>
    <property type="match status" value="1"/>
</dbReference>
<reference evidence="12 13" key="1">
    <citation type="journal article" date="2018" name="G3 (Bethesda)">
        <title>Phylogenetic and Phylogenomic Definition of Rhizopus Species.</title>
        <authorList>
            <person name="Gryganskyi A.P."/>
            <person name="Golan J."/>
            <person name="Dolatabadi S."/>
            <person name="Mondo S."/>
            <person name="Robb S."/>
            <person name="Idnurm A."/>
            <person name="Muszewska A."/>
            <person name="Steczkiewicz K."/>
            <person name="Masonjones S."/>
            <person name="Liao H.L."/>
            <person name="Gajdeczka M.T."/>
            <person name="Anike F."/>
            <person name="Vuek A."/>
            <person name="Anishchenko I.M."/>
            <person name="Voigt K."/>
            <person name="de Hoog G.S."/>
            <person name="Smith M.E."/>
            <person name="Heitman J."/>
            <person name="Vilgalys R."/>
            <person name="Stajich J.E."/>
        </authorList>
    </citation>
    <scope>NUCLEOTIDE SEQUENCE [LARGE SCALE GENOMIC DNA]</scope>
    <source>
        <strain evidence="12 13">LSU 92-RS-03</strain>
    </source>
</reference>
<dbReference type="SUPFAM" id="SSF55190">
    <property type="entry name" value="Arginyl-tRNA synthetase (ArgRS), N-terminal 'additional' domain"/>
    <property type="match status" value="1"/>
</dbReference>
<evidence type="ECO:0000256" key="7">
    <source>
        <dbReference type="ARBA" id="ARBA00023146"/>
    </source>
</evidence>
<evidence type="ECO:0000313" key="13">
    <source>
        <dbReference type="Proteomes" id="UP000253551"/>
    </source>
</evidence>
<dbReference type="SUPFAM" id="SSF47323">
    <property type="entry name" value="Anticodon-binding domain of a subclass of class I aminoacyl-tRNA synthetases"/>
    <property type="match status" value="1"/>
</dbReference>
<evidence type="ECO:0000256" key="2">
    <source>
        <dbReference type="ARBA" id="ARBA00012837"/>
    </source>
</evidence>